<dbReference type="Pfam" id="PF14214">
    <property type="entry name" value="Helitron_like_N"/>
    <property type="match status" value="1"/>
</dbReference>
<reference evidence="2" key="1">
    <citation type="submission" date="2020-11" db="EMBL/GenBank/DDBJ databases">
        <authorList>
            <consortium name="DOE Joint Genome Institute"/>
            <person name="Ahrendt S."/>
            <person name="Riley R."/>
            <person name="Andreopoulos W."/>
            <person name="Labutti K."/>
            <person name="Pangilinan J."/>
            <person name="Ruiz-Duenas F.J."/>
            <person name="Barrasa J.M."/>
            <person name="Sanchez-Garcia M."/>
            <person name="Camarero S."/>
            <person name="Miyauchi S."/>
            <person name="Serrano A."/>
            <person name="Linde D."/>
            <person name="Babiker R."/>
            <person name="Drula E."/>
            <person name="Ayuso-Fernandez I."/>
            <person name="Pacheco R."/>
            <person name="Padilla G."/>
            <person name="Ferreira P."/>
            <person name="Barriuso J."/>
            <person name="Kellner H."/>
            <person name="Castanera R."/>
            <person name="Alfaro M."/>
            <person name="Ramirez L."/>
            <person name="Pisabarro A.G."/>
            <person name="Kuo A."/>
            <person name="Tritt A."/>
            <person name="Lipzen A."/>
            <person name="He G."/>
            <person name="Yan M."/>
            <person name="Ng V."/>
            <person name="Cullen D."/>
            <person name="Martin F."/>
            <person name="Rosso M.-N."/>
            <person name="Henrissat B."/>
            <person name="Hibbett D."/>
            <person name="Martinez A.T."/>
            <person name="Grigoriev I.V."/>
        </authorList>
    </citation>
    <scope>NUCLEOTIDE SEQUENCE</scope>
    <source>
        <strain evidence="2">CIRM-BRFM 674</strain>
    </source>
</reference>
<sequence>MDLKDLGQHIILPSSYPGRPHNMIQVFQDSMAIAHYYRKVDIFLTVTTNPKWPEII</sequence>
<organism evidence="2 3">
    <name type="scientific">Pholiota conissans</name>
    <dbReference type="NCBI Taxonomy" id="109636"/>
    <lineage>
        <taxon>Eukaryota</taxon>
        <taxon>Fungi</taxon>
        <taxon>Dikarya</taxon>
        <taxon>Basidiomycota</taxon>
        <taxon>Agaricomycotina</taxon>
        <taxon>Agaricomycetes</taxon>
        <taxon>Agaricomycetidae</taxon>
        <taxon>Agaricales</taxon>
        <taxon>Agaricineae</taxon>
        <taxon>Strophariaceae</taxon>
        <taxon>Pholiota</taxon>
    </lineage>
</organism>
<evidence type="ECO:0000313" key="2">
    <source>
        <dbReference type="EMBL" id="KAF9473336.1"/>
    </source>
</evidence>
<evidence type="ECO:0000259" key="1">
    <source>
        <dbReference type="Pfam" id="PF14214"/>
    </source>
</evidence>
<dbReference type="OrthoDB" id="3366231at2759"/>
<comment type="caution">
    <text evidence="2">The sequence shown here is derived from an EMBL/GenBank/DDBJ whole genome shotgun (WGS) entry which is preliminary data.</text>
</comment>
<accession>A0A9P5YQP0</accession>
<dbReference type="InterPro" id="IPR025476">
    <property type="entry name" value="Helitron_helicase-like"/>
</dbReference>
<keyword evidence="3" id="KW-1185">Reference proteome</keyword>
<dbReference type="EMBL" id="MU155451">
    <property type="protein sequence ID" value="KAF9473336.1"/>
    <property type="molecule type" value="Genomic_DNA"/>
</dbReference>
<proteinExistence type="predicted"/>
<feature type="domain" description="Helitron helicase-like" evidence="1">
    <location>
        <begin position="4"/>
        <end position="55"/>
    </location>
</feature>
<evidence type="ECO:0000313" key="3">
    <source>
        <dbReference type="Proteomes" id="UP000807469"/>
    </source>
</evidence>
<protein>
    <recommendedName>
        <fullName evidence="1">Helitron helicase-like domain-containing protein</fullName>
    </recommendedName>
</protein>
<gene>
    <name evidence="2" type="ORF">BDN70DRAFT_817396</name>
</gene>
<dbReference type="AlphaFoldDB" id="A0A9P5YQP0"/>
<dbReference type="Proteomes" id="UP000807469">
    <property type="component" value="Unassembled WGS sequence"/>
</dbReference>
<name>A0A9P5YQP0_9AGAR</name>